<evidence type="ECO:0000256" key="1">
    <source>
        <dbReference type="ARBA" id="ARBA00010838"/>
    </source>
</evidence>
<dbReference type="AlphaFoldDB" id="A0A5C8NJ97"/>
<dbReference type="EMBL" id="VDUX01000004">
    <property type="protein sequence ID" value="TXL60965.1"/>
    <property type="molecule type" value="Genomic_DNA"/>
</dbReference>
<keyword evidence="7" id="KW-1185">Reference proteome</keyword>
<sequence>MAAIAVIGLAAPAQAADLPPVPDGFHWGVATSGYQSEGYATPSNWSVYDDKKEPYGNSVDFLHRYKEDIANAASLGVDTFRFGVEWPRFEPQPGVYDPAAFAFYDDVVAEIESHGMKPMITLSHWVHPKWFTDQGGWGSSKAIDQFVAFSKQVVTRYAGQGATWITFNEPFIYLQHELTEGASPFSTLFLPSRLVKAHNAVYDLIHQLDPGAMVSSNVAYIPGVEPVLDAVFLNHMKKDFLGIDYYYGAALDNPTALYAFIGAQFWKIRPAPEGLYYALKLYHRRFPDLPIWIVENGMATDNGKTPRADGITRSQHLRDHIYYMQRAIADGVPMIGYNYWSITDNYEWGSYRPRFGLWTVDAATDPTLTRKPTDGVATYTDIIANGGDPADYVPTIKPGLCNIDNLATSCLKRLLGL</sequence>
<dbReference type="SUPFAM" id="SSF51445">
    <property type="entry name" value="(Trans)glycosidases"/>
    <property type="match status" value="1"/>
</dbReference>
<accession>A0A5C8NJ97</accession>
<dbReference type="PRINTS" id="PR00131">
    <property type="entry name" value="GLHYDRLASE1"/>
</dbReference>
<keyword evidence="3" id="KW-0326">Glycosidase</keyword>
<protein>
    <submittedName>
        <fullName evidence="6">Glycoside hydrolase family 1 protein</fullName>
    </submittedName>
</protein>
<dbReference type="GO" id="GO:0008422">
    <property type="term" value="F:beta-glucosidase activity"/>
    <property type="evidence" value="ECO:0007669"/>
    <property type="project" value="TreeGrafter"/>
</dbReference>
<dbReference type="Gene3D" id="3.20.20.80">
    <property type="entry name" value="Glycosidases"/>
    <property type="match status" value="2"/>
</dbReference>
<evidence type="ECO:0000256" key="2">
    <source>
        <dbReference type="ARBA" id="ARBA00022801"/>
    </source>
</evidence>
<keyword evidence="2 6" id="KW-0378">Hydrolase</keyword>
<keyword evidence="5" id="KW-0732">Signal</keyword>
<evidence type="ECO:0000256" key="4">
    <source>
        <dbReference type="RuleBase" id="RU003690"/>
    </source>
</evidence>
<feature type="chain" id="PRO_5038776976" evidence="5">
    <location>
        <begin position="16"/>
        <end position="417"/>
    </location>
</feature>
<evidence type="ECO:0000256" key="3">
    <source>
        <dbReference type="ARBA" id="ARBA00023295"/>
    </source>
</evidence>
<feature type="signal peptide" evidence="5">
    <location>
        <begin position="1"/>
        <end position="15"/>
    </location>
</feature>
<name>A0A5C8NJ97_9ACTN</name>
<dbReference type="Pfam" id="PF00232">
    <property type="entry name" value="Glyco_hydro_1"/>
    <property type="match status" value="2"/>
</dbReference>
<evidence type="ECO:0000313" key="6">
    <source>
        <dbReference type="EMBL" id="TXL60965.1"/>
    </source>
</evidence>
<dbReference type="PANTHER" id="PTHR10353">
    <property type="entry name" value="GLYCOSYL HYDROLASE"/>
    <property type="match status" value="1"/>
</dbReference>
<comment type="caution">
    <text evidence="6">The sequence shown here is derived from an EMBL/GenBank/DDBJ whole genome shotgun (WGS) entry which is preliminary data.</text>
</comment>
<evidence type="ECO:0000256" key="5">
    <source>
        <dbReference type="SAM" id="SignalP"/>
    </source>
</evidence>
<comment type="similarity">
    <text evidence="1 4">Belongs to the glycosyl hydrolase 1 family.</text>
</comment>
<dbReference type="InterPro" id="IPR001360">
    <property type="entry name" value="Glyco_hydro_1"/>
</dbReference>
<dbReference type="OrthoDB" id="9765195at2"/>
<gene>
    <name evidence="6" type="ORF">FHP06_10280</name>
</gene>
<evidence type="ECO:0000313" key="7">
    <source>
        <dbReference type="Proteomes" id="UP000321571"/>
    </source>
</evidence>
<reference evidence="6 7" key="1">
    <citation type="submission" date="2019-06" db="EMBL/GenBank/DDBJ databases">
        <title>Aeromicrobium sp. nov., isolated from a maize field.</title>
        <authorList>
            <person name="Lin S.-Y."/>
            <person name="Tsai C.-F."/>
            <person name="Young C.-C."/>
        </authorList>
    </citation>
    <scope>NUCLEOTIDE SEQUENCE [LARGE SCALE GENOMIC DNA]</scope>
    <source>
        <strain evidence="6 7">CC-CFT486</strain>
    </source>
</reference>
<organism evidence="6 7">
    <name type="scientific">Aeromicrobium terrae</name>
    <dbReference type="NCBI Taxonomy" id="2498846"/>
    <lineage>
        <taxon>Bacteria</taxon>
        <taxon>Bacillati</taxon>
        <taxon>Actinomycetota</taxon>
        <taxon>Actinomycetes</taxon>
        <taxon>Propionibacteriales</taxon>
        <taxon>Nocardioidaceae</taxon>
        <taxon>Aeromicrobium</taxon>
    </lineage>
</organism>
<dbReference type="PANTHER" id="PTHR10353:SF36">
    <property type="entry name" value="LP05116P"/>
    <property type="match status" value="1"/>
</dbReference>
<dbReference type="Proteomes" id="UP000321571">
    <property type="component" value="Unassembled WGS sequence"/>
</dbReference>
<dbReference type="InterPro" id="IPR017853">
    <property type="entry name" value="GH"/>
</dbReference>
<proteinExistence type="inferred from homology"/>
<dbReference type="GO" id="GO:0005975">
    <property type="term" value="P:carbohydrate metabolic process"/>
    <property type="evidence" value="ECO:0007669"/>
    <property type="project" value="InterPro"/>
</dbReference>